<reference evidence="3" key="1">
    <citation type="submission" date="2017-01" db="EMBL/GenBank/DDBJ databases">
        <authorList>
            <person name="Wang Y."/>
            <person name="White M."/>
            <person name="Kvist S."/>
            <person name="Moncalvo J.-M."/>
        </authorList>
    </citation>
    <scope>NUCLEOTIDE SEQUENCE [LARGE SCALE GENOMIC DNA]</scope>
    <source>
        <strain evidence="3">ID-206-W2</strain>
    </source>
</reference>
<dbReference type="EMBL" id="LSSM01001654">
    <property type="protein sequence ID" value="OMJ25373.1"/>
    <property type="molecule type" value="Genomic_DNA"/>
</dbReference>
<feature type="region of interest" description="Disordered" evidence="1">
    <location>
        <begin position="119"/>
        <end position="139"/>
    </location>
</feature>
<keyword evidence="3" id="KW-1185">Reference proteome</keyword>
<feature type="compositionally biased region" description="Low complexity" evidence="1">
    <location>
        <begin position="386"/>
        <end position="407"/>
    </location>
</feature>
<feature type="compositionally biased region" description="Basic and acidic residues" evidence="1">
    <location>
        <begin position="124"/>
        <end position="135"/>
    </location>
</feature>
<dbReference type="AlphaFoldDB" id="A0A1R1YEQ8"/>
<evidence type="ECO:0000256" key="1">
    <source>
        <dbReference type="SAM" id="MobiDB-lite"/>
    </source>
</evidence>
<protein>
    <submittedName>
        <fullName evidence="2">Uncharacterized protein</fullName>
    </submittedName>
</protein>
<evidence type="ECO:0000313" key="2">
    <source>
        <dbReference type="EMBL" id="OMJ25373.1"/>
    </source>
</evidence>
<dbReference type="Proteomes" id="UP000187429">
    <property type="component" value="Unassembled WGS sequence"/>
</dbReference>
<name>A0A1R1YEQ8_9FUNG</name>
<accession>A0A1R1YEQ8</accession>
<evidence type="ECO:0000313" key="3">
    <source>
        <dbReference type="Proteomes" id="UP000187429"/>
    </source>
</evidence>
<proteinExistence type="predicted"/>
<feature type="region of interest" description="Disordered" evidence="1">
    <location>
        <begin position="338"/>
        <end position="360"/>
    </location>
</feature>
<feature type="region of interest" description="Disordered" evidence="1">
    <location>
        <begin position="378"/>
        <end position="451"/>
    </location>
</feature>
<sequence length="451" mass="50326">MSKDKSTVHRLEFLELASNALFAKSPIVSAILGRNILEIVDCAKNDELQLTKYGKFAIPQKKTFRKVNRKVHSTCILNDENGKFRCFMCKFCGNLLQPGYSASSFKIISNSKELNSHLQQNKSFEVKSPKSEKNKSLTKVVADTRRSPTNLFTGKKLSIMEQGSRNVISLKCNMCHLTSIFLCSSQYKALQISKAHKIVEKVALPISNMVGEKVRELLEMEKKRVVDSEKPKPRELTPLELRAAEIKRASMAKKPNSKKNINFDSNSSIASLSTDTQLVINNIDKQNITSNICRGTSSLQEISTIISSEESTLKNIPTKNIDTSTNSEIASNIEPHLPQANIDTSFGPKTRNKEFRSNQNIQKLNNNVQKGATNLLNSKNNRQKNSKSNQNLQLQNSNNTQSTTSNLAKKRKATSLSSLQSLLKKKEKAQTDNKKASNGGKLSLTDFLNTL</sequence>
<comment type="caution">
    <text evidence="2">The sequence shown here is derived from an EMBL/GenBank/DDBJ whole genome shotgun (WGS) entry which is preliminary data.</text>
</comment>
<gene>
    <name evidence="2" type="ORF">AYI69_g4318</name>
</gene>
<dbReference type="OrthoDB" id="5655664at2759"/>
<organism evidence="2 3">
    <name type="scientific">Smittium culicis</name>
    <dbReference type="NCBI Taxonomy" id="133412"/>
    <lineage>
        <taxon>Eukaryota</taxon>
        <taxon>Fungi</taxon>
        <taxon>Fungi incertae sedis</taxon>
        <taxon>Zoopagomycota</taxon>
        <taxon>Kickxellomycotina</taxon>
        <taxon>Harpellomycetes</taxon>
        <taxon>Harpellales</taxon>
        <taxon>Legeriomycetaceae</taxon>
        <taxon>Smittium</taxon>
    </lineage>
</organism>